<dbReference type="EMBL" id="VENO01000002">
    <property type="protein sequence ID" value="TNV69260.1"/>
    <property type="molecule type" value="Genomic_DNA"/>
</dbReference>
<dbReference type="NCBIfam" id="TIGR01378">
    <property type="entry name" value="thi_PPkinase"/>
    <property type="match status" value="1"/>
</dbReference>
<dbReference type="InterPro" id="IPR007373">
    <property type="entry name" value="Thiamin_PyroPKinase_B1-bd"/>
</dbReference>
<accession>A0A5C5E916</accession>
<protein>
    <recommendedName>
        <fullName evidence="5">Thiamine diphosphokinase</fullName>
        <ecNumber evidence="5">2.7.6.2</ecNumber>
    </recommendedName>
</protein>
<keyword evidence="2" id="KW-0547">Nucleotide-binding</keyword>
<reference evidence="7 8" key="1">
    <citation type="submission" date="2019-06" db="EMBL/GenBank/DDBJ databases">
        <title>Description Trichococcus psychrophilus sp. nov., isolated from a cold spring, by genomic and phenotypic analyses.</title>
        <authorList>
            <person name="Zakharyuk A."/>
        </authorList>
    </citation>
    <scope>NUCLEOTIDE SEQUENCE [LARGE SCALE GENOMIC DNA]</scope>
    <source>
        <strain evidence="7 8">SKBG</strain>
    </source>
</reference>
<keyword evidence="8" id="KW-1185">Reference proteome</keyword>
<name>A0A5C5E916_9LACT</name>
<keyword evidence="3 7" id="KW-0418">Kinase</keyword>
<evidence type="ECO:0000256" key="1">
    <source>
        <dbReference type="ARBA" id="ARBA00022679"/>
    </source>
</evidence>
<evidence type="ECO:0000313" key="8">
    <source>
        <dbReference type="Proteomes" id="UP000313395"/>
    </source>
</evidence>
<dbReference type="SMART" id="SM00983">
    <property type="entry name" value="TPK_B1_binding"/>
    <property type="match status" value="1"/>
</dbReference>
<dbReference type="CDD" id="cd07995">
    <property type="entry name" value="TPK"/>
    <property type="match status" value="1"/>
</dbReference>
<dbReference type="InterPro" id="IPR007371">
    <property type="entry name" value="TPK_catalytic"/>
</dbReference>
<evidence type="ECO:0000259" key="6">
    <source>
        <dbReference type="SMART" id="SM00983"/>
    </source>
</evidence>
<dbReference type="Pfam" id="PF04263">
    <property type="entry name" value="TPK_catalytic"/>
    <property type="match status" value="1"/>
</dbReference>
<dbReference type="InterPro" id="IPR053149">
    <property type="entry name" value="TPK"/>
</dbReference>
<dbReference type="GO" id="GO:0006772">
    <property type="term" value="P:thiamine metabolic process"/>
    <property type="evidence" value="ECO:0007669"/>
    <property type="project" value="UniProtKB-UniRule"/>
</dbReference>
<dbReference type="Proteomes" id="UP000313395">
    <property type="component" value="Unassembled WGS sequence"/>
</dbReference>
<dbReference type="SUPFAM" id="SSF63999">
    <property type="entry name" value="Thiamin pyrophosphokinase, catalytic domain"/>
    <property type="match status" value="1"/>
</dbReference>
<dbReference type="InterPro" id="IPR006282">
    <property type="entry name" value="Thi_PPkinase"/>
</dbReference>
<dbReference type="GO" id="GO:0004788">
    <property type="term" value="F:thiamine diphosphokinase activity"/>
    <property type="evidence" value="ECO:0007669"/>
    <property type="project" value="UniProtKB-UniRule"/>
</dbReference>
<proteinExistence type="predicted"/>
<organism evidence="7 8">
    <name type="scientific">Trichococcus shcherbakoviae subsp. psychrophilus</name>
    <dbReference type="NCBI Taxonomy" id="2585775"/>
    <lineage>
        <taxon>Bacteria</taxon>
        <taxon>Bacillati</taxon>
        <taxon>Bacillota</taxon>
        <taxon>Bacilli</taxon>
        <taxon>Lactobacillales</taxon>
        <taxon>Carnobacteriaceae</taxon>
        <taxon>Trichococcus</taxon>
    </lineage>
</organism>
<dbReference type="EC" id="2.7.6.2" evidence="5"/>
<evidence type="ECO:0000313" key="7">
    <source>
        <dbReference type="EMBL" id="TNV69260.1"/>
    </source>
</evidence>
<evidence type="ECO:0000256" key="5">
    <source>
        <dbReference type="NCBIfam" id="TIGR01378"/>
    </source>
</evidence>
<dbReference type="GO" id="GO:0009229">
    <property type="term" value="P:thiamine diphosphate biosynthetic process"/>
    <property type="evidence" value="ECO:0007669"/>
    <property type="project" value="InterPro"/>
</dbReference>
<dbReference type="Gene3D" id="3.40.50.10240">
    <property type="entry name" value="Thiamin pyrophosphokinase, catalytic domain"/>
    <property type="match status" value="1"/>
</dbReference>
<dbReference type="PANTHER" id="PTHR41299:SF1">
    <property type="entry name" value="THIAMINE PYROPHOSPHOKINASE"/>
    <property type="match status" value="1"/>
</dbReference>
<keyword evidence="1 7" id="KW-0808">Transferase</keyword>
<evidence type="ECO:0000256" key="4">
    <source>
        <dbReference type="ARBA" id="ARBA00022840"/>
    </source>
</evidence>
<gene>
    <name evidence="7" type="ORF">FHK04_07040</name>
</gene>
<dbReference type="PANTHER" id="PTHR41299">
    <property type="entry name" value="THIAMINE PYROPHOSPHOKINASE"/>
    <property type="match status" value="1"/>
</dbReference>
<dbReference type="InterPro" id="IPR036759">
    <property type="entry name" value="TPK_catalytic_sf"/>
</dbReference>
<dbReference type="AlphaFoldDB" id="A0A5C5E916"/>
<dbReference type="GO" id="GO:0016301">
    <property type="term" value="F:kinase activity"/>
    <property type="evidence" value="ECO:0007669"/>
    <property type="project" value="UniProtKB-KW"/>
</dbReference>
<dbReference type="GO" id="GO:0030975">
    <property type="term" value="F:thiamine binding"/>
    <property type="evidence" value="ECO:0007669"/>
    <property type="project" value="InterPro"/>
</dbReference>
<evidence type="ECO:0000256" key="3">
    <source>
        <dbReference type="ARBA" id="ARBA00022777"/>
    </source>
</evidence>
<sequence length="226" mass="25248">MLAIMQSEKVVIVVGGDQTDVDALVLRYSESHRLVGADRGALTLAELRTHFDAAIGDFDSVTPNEMEEIKKKSRVCRILPAQKDETDTEAAIAYAIETFNPEEIILLGAFGGRLDHLMSNLWLAFHPLVKEMAGKISLMDLHNTLRFYTPGSYALEKESDKKYLSFIGMTPIEKLTLTGVVYPLNGKDYDYPIPLVSNEFEESKAEMHFSFESGLLAVIQSADKRK</sequence>
<dbReference type="GO" id="GO:0005524">
    <property type="term" value="F:ATP binding"/>
    <property type="evidence" value="ECO:0007669"/>
    <property type="project" value="UniProtKB-KW"/>
</dbReference>
<evidence type="ECO:0000256" key="2">
    <source>
        <dbReference type="ARBA" id="ARBA00022741"/>
    </source>
</evidence>
<feature type="domain" description="Thiamin pyrophosphokinase thiamin-binding" evidence="6">
    <location>
        <begin position="151"/>
        <end position="217"/>
    </location>
</feature>
<dbReference type="Pfam" id="PF04265">
    <property type="entry name" value="TPK_B1_binding"/>
    <property type="match status" value="1"/>
</dbReference>
<keyword evidence="4" id="KW-0067">ATP-binding</keyword>
<comment type="caution">
    <text evidence="7">The sequence shown here is derived from an EMBL/GenBank/DDBJ whole genome shotgun (WGS) entry which is preliminary data.</text>
</comment>